<comment type="subcellular location">
    <subcellularLocation>
        <location evidence="2">Cytoplasm</location>
    </subcellularLocation>
    <subcellularLocation>
        <location evidence="1">Nucleus</location>
    </subcellularLocation>
</comment>
<evidence type="ECO:0000256" key="11">
    <source>
        <dbReference type="ARBA" id="ARBA00076938"/>
    </source>
</evidence>
<dbReference type="Pfam" id="PF25574">
    <property type="entry name" value="TPR_IMB1"/>
    <property type="match status" value="1"/>
</dbReference>
<proteinExistence type="inferred from homology"/>
<evidence type="ECO:0000256" key="5">
    <source>
        <dbReference type="ARBA" id="ARBA00022737"/>
    </source>
</evidence>
<keyword evidence="6" id="KW-0653">Protein transport</keyword>
<dbReference type="AlphaFoldDB" id="A0A6P6N603"/>
<dbReference type="GO" id="GO:0005737">
    <property type="term" value="C:cytoplasm"/>
    <property type="evidence" value="ECO:0007669"/>
    <property type="project" value="UniProtKB-SubCell"/>
</dbReference>
<evidence type="ECO:0000313" key="16">
    <source>
        <dbReference type="RefSeq" id="XP_026104545.1"/>
    </source>
</evidence>
<dbReference type="PANTHER" id="PTHR10527">
    <property type="entry name" value="IMPORTIN BETA"/>
    <property type="match status" value="1"/>
</dbReference>
<evidence type="ECO:0000256" key="8">
    <source>
        <dbReference type="ARBA" id="ARBA00023242"/>
    </source>
</evidence>
<dbReference type="PROSITE" id="PS50166">
    <property type="entry name" value="IMPORTIN_B_NT"/>
    <property type="match status" value="1"/>
</dbReference>
<keyword evidence="4" id="KW-0963">Cytoplasm</keyword>
<keyword evidence="15" id="KW-1185">Reference proteome</keyword>
<dbReference type="SMART" id="SM00913">
    <property type="entry name" value="IBN_N"/>
    <property type="match status" value="1"/>
</dbReference>
<evidence type="ECO:0000256" key="7">
    <source>
        <dbReference type="ARBA" id="ARBA00022990"/>
    </source>
</evidence>
<comment type="similarity">
    <text evidence="9">Belongs to the importin beta family. Importin beta-2 subfamily.</text>
</comment>
<dbReference type="Proteomes" id="UP000515129">
    <property type="component" value="Chromosome 5"/>
</dbReference>
<organism evidence="15 16">
    <name type="scientific">Carassius auratus</name>
    <name type="common">Goldfish</name>
    <dbReference type="NCBI Taxonomy" id="7957"/>
    <lineage>
        <taxon>Eukaryota</taxon>
        <taxon>Metazoa</taxon>
        <taxon>Chordata</taxon>
        <taxon>Craniata</taxon>
        <taxon>Vertebrata</taxon>
        <taxon>Euteleostomi</taxon>
        <taxon>Actinopterygii</taxon>
        <taxon>Neopterygii</taxon>
        <taxon>Teleostei</taxon>
        <taxon>Ostariophysi</taxon>
        <taxon>Cypriniformes</taxon>
        <taxon>Cyprinidae</taxon>
        <taxon>Cyprininae</taxon>
        <taxon>Carassius</taxon>
    </lineage>
</organism>
<dbReference type="InterPro" id="IPR000357">
    <property type="entry name" value="HEAT"/>
</dbReference>
<dbReference type="GO" id="GO:0006606">
    <property type="term" value="P:protein import into nucleus"/>
    <property type="evidence" value="ECO:0007669"/>
    <property type="project" value="InterPro"/>
</dbReference>
<feature type="domain" description="Importin N-terminal" evidence="14">
    <location>
        <begin position="33"/>
        <end position="101"/>
    </location>
</feature>
<dbReference type="GO" id="GO:0031267">
    <property type="term" value="F:small GTPase binding"/>
    <property type="evidence" value="ECO:0007669"/>
    <property type="project" value="InterPro"/>
</dbReference>
<keyword evidence="7" id="KW-0007">Acetylation</keyword>
<evidence type="ECO:0000256" key="13">
    <source>
        <dbReference type="SAM" id="MobiDB-lite"/>
    </source>
</evidence>
<protein>
    <recommendedName>
        <fullName evidence="10">Transportin-1</fullName>
    </recommendedName>
    <alternativeName>
        <fullName evidence="11">Importin beta-2</fullName>
    </alternativeName>
    <alternativeName>
        <fullName evidence="12">Karyopherin beta-2</fullName>
    </alternativeName>
</protein>
<feature type="compositionally biased region" description="Acidic residues" evidence="13">
    <location>
        <begin position="353"/>
        <end position="368"/>
    </location>
</feature>
<evidence type="ECO:0000256" key="4">
    <source>
        <dbReference type="ARBA" id="ARBA00022490"/>
    </source>
</evidence>
<dbReference type="FunFam" id="1.25.10.10:FF:000028">
    <property type="entry name" value="Transportin-1 isoform 1"/>
    <property type="match status" value="1"/>
</dbReference>
<dbReference type="Pfam" id="PF02985">
    <property type="entry name" value="HEAT"/>
    <property type="match status" value="1"/>
</dbReference>
<evidence type="ECO:0000256" key="10">
    <source>
        <dbReference type="ARBA" id="ARBA00067327"/>
    </source>
</evidence>
<evidence type="ECO:0000256" key="3">
    <source>
        <dbReference type="ARBA" id="ARBA00022448"/>
    </source>
</evidence>
<dbReference type="InterPro" id="IPR016024">
    <property type="entry name" value="ARM-type_fold"/>
</dbReference>
<dbReference type="GO" id="GO:0031981">
    <property type="term" value="C:nuclear lumen"/>
    <property type="evidence" value="ECO:0007669"/>
    <property type="project" value="UniProtKB-ARBA"/>
</dbReference>
<gene>
    <name evidence="16" type="primary">LOC113076089</name>
</gene>
<dbReference type="KEGG" id="caua:113076089"/>
<evidence type="ECO:0000313" key="15">
    <source>
        <dbReference type="Proteomes" id="UP000515129"/>
    </source>
</evidence>
<accession>A0A6P6N603</accession>
<dbReference type="SUPFAM" id="SSF48371">
    <property type="entry name" value="ARM repeat"/>
    <property type="match status" value="1"/>
</dbReference>
<feature type="region of interest" description="Disordered" evidence="13">
    <location>
        <begin position="339"/>
        <end position="368"/>
    </location>
</feature>
<dbReference type="InterPro" id="IPR040122">
    <property type="entry name" value="Importin_beta"/>
</dbReference>
<reference evidence="16" key="1">
    <citation type="submission" date="2025-08" db="UniProtKB">
        <authorList>
            <consortium name="RefSeq"/>
        </authorList>
    </citation>
    <scope>IDENTIFICATION</scope>
    <source>
        <strain evidence="16">Wakin</strain>
        <tissue evidence="16">Muscle</tissue>
    </source>
</reference>
<keyword evidence="3" id="KW-0813">Transport</keyword>
<dbReference type="InterPro" id="IPR011989">
    <property type="entry name" value="ARM-like"/>
</dbReference>
<keyword evidence="5" id="KW-0677">Repeat</keyword>
<dbReference type="RefSeq" id="XP_026104545.1">
    <property type="nucleotide sequence ID" value="XM_026248760.1"/>
</dbReference>
<sequence>MECKWKPDERGLQQILQLLKESQSPDTSTQRSVQQKLEQLNQYPDFNNYLIFVLTKLKSEDEPTRSLSGLILKNNVKTHYQNFPNGVSDFIKNECLQNIGDSSPLIRATVGILITTIASKGELQNWPELLPKLCLLLDSEDYNTCEGAFGALQKICEDSAEILDSDMLDRPLNVMIPKFLQFFKHNSPKIRSHAIACVNQFIISRTQALMLHIDPFIENLFALAGDEEPEVRKNVCRALVMLLEVRLDRLIPHMHNIIEYMLQRTQDQDENVALEACEFWLTLAELPVCKEVLCGHLPKLIPVLVSGMKYSEIDIILLKGDVEEDEAIPDNEQDIRPRFHRSRTVAQKHDGGESIEEEEDDEDELDDDETISDWNLRKCSAAALDVLANVFRDDLLLHILPLLKELLFHPEWLIKESGILVLGAIAEGCMQGMIPYLPELIPHLVQCLSDKKALVRSITCWTLSRYAHWVVSQPPDIYLKPLMTELLKRILDSNKRVQEAACSAFATLEEEACTELVPYLAFILNTLVFAFSKYQHKNLLILYDAIGTLADSVGHHLNKPEYIQMLMPPLIQKWNQLKDEDKDLFPLLECLSSVATALRSGFLPYCEPVYQRCVSLVQKTLAQAVVRSHTNTHRPTHLSLHQSQPELYEAPDKDFMIVALDLLSGLAEGLGGNIEQLVARSSILTLMYQCMQDKMPEVRQSSFALLGDLTKACFQHVKPCIANFMPILGTNLNPELISVCNNATWAIGEISIQMGSEMQPYVPVVLQQLMEIINRPSTPKTLLENTAITIGRLGYVCPQEVAPMLQQFIRPWCTSLRNIRDNEEKDSAFRGICTMITVNPGGVVQDFIFFCDAVASWMNPKDDLREMFYKILHGFKNQVGDENWRRFSDQFPLPLKERLATFYGV</sequence>
<evidence type="ECO:0000256" key="6">
    <source>
        <dbReference type="ARBA" id="ARBA00022927"/>
    </source>
</evidence>
<dbReference type="Pfam" id="PF03810">
    <property type="entry name" value="IBN_N"/>
    <property type="match status" value="1"/>
</dbReference>
<evidence type="ECO:0000256" key="2">
    <source>
        <dbReference type="ARBA" id="ARBA00004496"/>
    </source>
</evidence>
<evidence type="ECO:0000259" key="14">
    <source>
        <dbReference type="PROSITE" id="PS50166"/>
    </source>
</evidence>
<dbReference type="OrthoDB" id="951172at2759"/>
<dbReference type="InterPro" id="IPR058584">
    <property type="entry name" value="IMB1_TNPO1-like_TPR"/>
</dbReference>
<dbReference type="InterPro" id="IPR001494">
    <property type="entry name" value="Importin-beta_N"/>
</dbReference>
<dbReference type="Pfam" id="PF13513">
    <property type="entry name" value="HEAT_EZ"/>
    <property type="match status" value="1"/>
</dbReference>
<name>A0A6P6N603_CARAU</name>
<dbReference type="Gene3D" id="1.25.10.10">
    <property type="entry name" value="Leucine-rich Repeat Variant"/>
    <property type="match status" value="2"/>
</dbReference>
<keyword evidence="8" id="KW-0539">Nucleus</keyword>
<evidence type="ECO:0000256" key="12">
    <source>
        <dbReference type="ARBA" id="ARBA00080641"/>
    </source>
</evidence>
<evidence type="ECO:0000256" key="9">
    <source>
        <dbReference type="ARBA" id="ARBA00038423"/>
    </source>
</evidence>
<evidence type="ECO:0000256" key="1">
    <source>
        <dbReference type="ARBA" id="ARBA00004123"/>
    </source>
</evidence>
<dbReference type="GeneID" id="113076089"/>